<evidence type="ECO:0000256" key="1">
    <source>
        <dbReference type="SAM" id="MobiDB-lite"/>
    </source>
</evidence>
<feature type="region of interest" description="Disordered" evidence="1">
    <location>
        <begin position="156"/>
        <end position="188"/>
    </location>
</feature>
<dbReference type="PANTHER" id="PTHR36195:SF4">
    <property type="entry name" value="DOMAIN PROTEIN, PUTATIVE (AFU_ORTHOLOGUE AFUA_5G01990)-RELATED"/>
    <property type="match status" value="1"/>
</dbReference>
<evidence type="ECO:0000313" key="4">
    <source>
        <dbReference type="Proteomes" id="UP001271007"/>
    </source>
</evidence>
<keyword evidence="2" id="KW-0732">Signal</keyword>
<protein>
    <submittedName>
        <fullName evidence="3">Uncharacterized protein</fullName>
    </submittedName>
</protein>
<evidence type="ECO:0000256" key="2">
    <source>
        <dbReference type="SAM" id="SignalP"/>
    </source>
</evidence>
<feature type="compositionally biased region" description="Basic residues" evidence="1">
    <location>
        <begin position="263"/>
        <end position="277"/>
    </location>
</feature>
<dbReference type="Proteomes" id="UP001271007">
    <property type="component" value="Unassembled WGS sequence"/>
</dbReference>
<dbReference type="PANTHER" id="PTHR36195">
    <property type="entry name" value="DOMAIN PROTEIN, PUTATIVE (AFU_ORTHOLOGUE AFUA_5G01990)-RELATED-RELATED"/>
    <property type="match status" value="1"/>
</dbReference>
<comment type="caution">
    <text evidence="3">The sequence shown here is derived from an EMBL/GenBank/DDBJ whole genome shotgun (WGS) entry which is preliminary data.</text>
</comment>
<name>A0AAJ0GDD4_9PEZI</name>
<evidence type="ECO:0000313" key="3">
    <source>
        <dbReference type="EMBL" id="KAK3052107.1"/>
    </source>
</evidence>
<dbReference type="AlphaFoldDB" id="A0AAJ0GDD4"/>
<sequence>MLRITLASAALVALAQAVGDAIVVNKCSYDVYMSNTPAMGGGYSNIDQTLSSGDTYTQSWTELSNGNGWSIKLSKVAGAFQDNILQYEYTFHNDGTIWYDLSAVNGNPWDGNWEITASNGCTPRQAAYRYATDDAYGMQSCGDDATITVTLCSGDGSGTSQPAPTSSWGTTTSAPLPVKTSTTKKQNGGHHTYLAANKVQAPAGDAVLDVAKAPSPTPEAVTAPAPAPEAETPTDAYNGPAVTVTNVHMETMTKYVTATAAPAKRHEHHARHPHHRR</sequence>
<dbReference type="InterPro" id="IPR006771">
    <property type="entry name" value="CetA-like"/>
</dbReference>
<accession>A0AAJ0GDD4</accession>
<feature type="chain" id="PRO_5042589626" evidence="2">
    <location>
        <begin position="18"/>
        <end position="277"/>
    </location>
</feature>
<organism evidence="3 4">
    <name type="scientific">Extremus antarcticus</name>
    <dbReference type="NCBI Taxonomy" id="702011"/>
    <lineage>
        <taxon>Eukaryota</taxon>
        <taxon>Fungi</taxon>
        <taxon>Dikarya</taxon>
        <taxon>Ascomycota</taxon>
        <taxon>Pezizomycotina</taxon>
        <taxon>Dothideomycetes</taxon>
        <taxon>Dothideomycetidae</taxon>
        <taxon>Mycosphaerellales</taxon>
        <taxon>Extremaceae</taxon>
        <taxon>Extremus</taxon>
    </lineage>
</organism>
<dbReference type="EMBL" id="JAWDJX010000022">
    <property type="protein sequence ID" value="KAK3052107.1"/>
    <property type="molecule type" value="Genomic_DNA"/>
</dbReference>
<feature type="signal peptide" evidence="2">
    <location>
        <begin position="1"/>
        <end position="17"/>
    </location>
</feature>
<dbReference type="Pfam" id="PF04681">
    <property type="entry name" value="Bys1"/>
    <property type="match status" value="1"/>
</dbReference>
<dbReference type="InterPro" id="IPR037176">
    <property type="entry name" value="Osmotin/thaumatin-like_sf"/>
</dbReference>
<proteinExistence type="predicted"/>
<reference evidence="3" key="1">
    <citation type="submission" date="2023-04" db="EMBL/GenBank/DDBJ databases">
        <title>Black Yeasts Isolated from many extreme environments.</title>
        <authorList>
            <person name="Coleine C."/>
            <person name="Stajich J.E."/>
            <person name="Selbmann L."/>
        </authorList>
    </citation>
    <scope>NUCLEOTIDE SEQUENCE</scope>
    <source>
        <strain evidence="3">CCFEE 5312</strain>
    </source>
</reference>
<keyword evidence="4" id="KW-1185">Reference proteome</keyword>
<gene>
    <name evidence="3" type="ORF">LTR09_006699</name>
</gene>
<feature type="compositionally biased region" description="Polar residues" evidence="1">
    <location>
        <begin position="158"/>
        <end position="186"/>
    </location>
</feature>
<dbReference type="SUPFAM" id="SSF49870">
    <property type="entry name" value="Osmotin, thaumatin-like protein"/>
    <property type="match status" value="1"/>
</dbReference>
<feature type="compositionally biased region" description="Low complexity" evidence="1">
    <location>
        <begin position="218"/>
        <end position="236"/>
    </location>
</feature>
<feature type="region of interest" description="Disordered" evidence="1">
    <location>
        <begin position="214"/>
        <end position="239"/>
    </location>
</feature>
<feature type="region of interest" description="Disordered" evidence="1">
    <location>
        <begin position="258"/>
        <end position="277"/>
    </location>
</feature>